<evidence type="ECO:0000313" key="3">
    <source>
        <dbReference type="Proteomes" id="UP001151760"/>
    </source>
</evidence>
<evidence type="ECO:0000256" key="1">
    <source>
        <dbReference type="SAM" id="MobiDB-lite"/>
    </source>
</evidence>
<feature type="compositionally biased region" description="Basic and acidic residues" evidence="1">
    <location>
        <begin position="42"/>
        <end position="56"/>
    </location>
</feature>
<organism evidence="2 3">
    <name type="scientific">Tanacetum coccineum</name>
    <dbReference type="NCBI Taxonomy" id="301880"/>
    <lineage>
        <taxon>Eukaryota</taxon>
        <taxon>Viridiplantae</taxon>
        <taxon>Streptophyta</taxon>
        <taxon>Embryophyta</taxon>
        <taxon>Tracheophyta</taxon>
        <taxon>Spermatophyta</taxon>
        <taxon>Magnoliopsida</taxon>
        <taxon>eudicotyledons</taxon>
        <taxon>Gunneridae</taxon>
        <taxon>Pentapetalae</taxon>
        <taxon>asterids</taxon>
        <taxon>campanulids</taxon>
        <taxon>Asterales</taxon>
        <taxon>Asteraceae</taxon>
        <taxon>Asteroideae</taxon>
        <taxon>Anthemideae</taxon>
        <taxon>Anthemidinae</taxon>
        <taxon>Tanacetum</taxon>
    </lineage>
</organism>
<comment type="caution">
    <text evidence="2">The sequence shown here is derived from an EMBL/GenBank/DDBJ whole genome shotgun (WGS) entry which is preliminary data.</text>
</comment>
<protein>
    <submittedName>
        <fullName evidence="2">Uncharacterized protein</fullName>
    </submittedName>
</protein>
<dbReference type="Proteomes" id="UP001151760">
    <property type="component" value="Unassembled WGS sequence"/>
</dbReference>
<feature type="compositionally biased region" description="Polar residues" evidence="1">
    <location>
        <begin position="471"/>
        <end position="481"/>
    </location>
</feature>
<keyword evidence="3" id="KW-1185">Reference proteome</keyword>
<proteinExistence type="predicted"/>
<feature type="region of interest" description="Disordered" evidence="1">
    <location>
        <begin position="37"/>
        <end position="66"/>
    </location>
</feature>
<feature type="region of interest" description="Disordered" evidence="1">
    <location>
        <begin position="469"/>
        <end position="517"/>
    </location>
</feature>
<dbReference type="EMBL" id="BQNB010014180">
    <property type="protein sequence ID" value="GJT25012.1"/>
    <property type="molecule type" value="Genomic_DNA"/>
</dbReference>
<reference evidence="2" key="1">
    <citation type="journal article" date="2022" name="Int. J. Mol. Sci.">
        <title>Draft Genome of Tanacetum Coccineum: Genomic Comparison of Closely Related Tanacetum-Family Plants.</title>
        <authorList>
            <person name="Yamashiro T."/>
            <person name="Shiraishi A."/>
            <person name="Nakayama K."/>
            <person name="Satake H."/>
        </authorList>
    </citation>
    <scope>NUCLEOTIDE SEQUENCE</scope>
</reference>
<accession>A0ABQ5CEN0</accession>
<evidence type="ECO:0000313" key="2">
    <source>
        <dbReference type="EMBL" id="GJT25012.1"/>
    </source>
</evidence>
<feature type="region of interest" description="Disordered" evidence="1">
    <location>
        <begin position="423"/>
        <end position="448"/>
    </location>
</feature>
<name>A0ABQ5CEN0_9ASTR</name>
<feature type="compositionally biased region" description="Acidic residues" evidence="1">
    <location>
        <begin position="485"/>
        <end position="496"/>
    </location>
</feature>
<sequence>MVNKEVNKIAKTTVPCSFLQDYMSNNILHVHPTQNAKANPQDLRDHDDYQDDDAHPEGGVMEDVGTYDDELPDDKLSQELLEEMSGEIDEAQLQKAVDAMMRQRCNSGQEHQYHVDQMQNYLKSDIVWESMKERLTLLTPKKKALVVHSCQRDPKAPPMTLLNQDLFYLKHGNSCLKKYILSLHKYHVVHFPMMILKNELQDGQKHLRDNPHEVYSESKILEIIITTYELGYEHKFITKIIVRRANEKIDPITEPDYKNLNKNDIEDMYLLCINDKERVHDIQLGMKSYQQKVNLTAPTITFLSIEKEELFTITSEPVVGMIYENNKKEKRVMIHKEIHKFCDATLKRVLKGLEKYNKDVKYGYADPSPSDVNAKYLQFYKEDIREDSSGFRIYNRKTRKIMEMIHVKFDELTTMVTECNSLEPDSNRSLFDDSSVEPSHTPSKEELDDFFGPISSSTIIIVHADEAPHVVSTSEEQSPPKSNDIADEPNQEDNVELDGNTFFSPFYTPVSKEVGSP</sequence>
<gene>
    <name evidence="2" type="ORF">Tco_0894949</name>
</gene>
<reference evidence="2" key="2">
    <citation type="submission" date="2022-01" db="EMBL/GenBank/DDBJ databases">
        <authorList>
            <person name="Yamashiro T."/>
            <person name="Shiraishi A."/>
            <person name="Satake H."/>
            <person name="Nakayama K."/>
        </authorList>
    </citation>
    <scope>NUCLEOTIDE SEQUENCE</scope>
</reference>